<dbReference type="PANTHER" id="PTHR46211">
    <property type="entry name" value="GLYCEROPHOSPHORYL DIESTER PHOSPHODIESTERASE"/>
    <property type="match status" value="1"/>
</dbReference>
<dbReference type="RefSeq" id="WP_183934234.1">
    <property type="nucleotide sequence ID" value="NZ_JACICF010000002.1"/>
</dbReference>
<feature type="region of interest" description="Disordered" evidence="1">
    <location>
        <begin position="1"/>
        <end position="23"/>
    </location>
</feature>
<dbReference type="SUPFAM" id="SSF51695">
    <property type="entry name" value="PLC-like phosphodiesterases"/>
    <property type="match status" value="1"/>
</dbReference>
<evidence type="ECO:0000259" key="2">
    <source>
        <dbReference type="Pfam" id="PF03009"/>
    </source>
</evidence>
<dbReference type="Proteomes" id="UP000578569">
    <property type="component" value="Unassembled WGS sequence"/>
</dbReference>
<reference evidence="3 4" key="1">
    <citation type="submission" date="2020-08" db="EMBL/GenBank/DDBJ databases">
        <title>Genomic Encyclopedia of Type Strains, Phase IV (KMG-IV): sequencing the most valuable type-strain genomes for metagenomic binning, comparative biology and taxonomic classification.</title>
        <authorList>
            <person name="Goeker M."/>
        </authorList>
    </citation>
    <scope>NUCLEOTIDE SEQUENCE [LARGE SCALE GENOMIC DNA]</scope>
    <source>
        <strain evidence="3 4">DSM 24194</strain>
    </source>
</reference>
<dbReference type="InterPro" id="IPR017946">
    <property type="entry name" value="PLC-like_Pdiesterase_TIM-brl"/>
</dbReference>
<dbReference type="GO" id="GO:0008081">
    <property type="term" value="F:phosphoric diester hydrolase activity"/>
    <property type="evidence" value="ECO:0007669"/>
    <property type="project" value="InterPro"/>
</dbReference>
<sequence>MRSSRSATDPLDPGPGGFCHRGLHGPGVPENSLASFRAAIDLGLGIECDLQLSGCGTAMVFHDRDGRRLCARPDVVANSSAEEMAGWSLLGTEETVPTLAAMLDLVAGRVPLLLEMKEEGRNGERIAAATLAAMRDYDGPVGLMSFSARAMAFIRKVAPEVRRGLVLSGRDVPLRRWDKIRRSRPQFTAVKVSVAHQPWAQKMREDAPLYGWTARTGAEARRLARHVDATIWEGDGRPGP</sequence>
<keyword evidence="4" id="KW-1185">Reference proteome</keyword>
<evidence type="ECO:0000313" key="4">
    <source>
        <dbReference type="Proteomes" id="UP000578569"/>
    </source>
</evidence>
<dbReference type="PANTHER" id="PTHR46211:SF1">
    <property type="entry name" value="GLYCEROPHOSPHODIESTER PHOSPHODIESTERASE, CYTOPLASMIC"/>
    <property type="match status" value="1"/>
</dbReference>
<dbReference type="GO" id="GO:0006629">
    <property type="term" value="P:lipid metabolic process"/>
    <property type="evidence" value="ECO:0007669"/>
    <property type="project" value="InterPro"/>
</dbReference>
<name>A0A839Z5D3_9SPHN</name>
<accession>A0A839Z5D3</accession>
<dbReference type="EMBL" id="JACICF010000002">
    <property type="protein sequence ID" value="MBB3764875.1"/>
    <property type="molecule type" value="Genomic_DNA"/>
</dbReference>
<evidence type="ECO:0000313" key="3">
    <source>
        <dbReference type="EMBL" id="MBB3764875.1"/>
    </source>
</evidence>
<dbReference type="InterPro" id="IPR030395">
    <property type="entry name" value="GP_PDE_dom"/>
</dbReference>
<protein>
    <submittedName>
        <fullName evidence="3">Glycerophosphoryl diester phosphodiesterase</fullName>
    </submittedName>
</protein>
<evidence type="ECO:0000256" key="1">
    <source>
        <dbReference type="SAM" id="MobiDB-lite"/>
    </source>
</evidence>
<proteinExistence type="predicted"/>
<feature type="domain" description="GP-PDE" evidence="2">
    <location>
        <begin position="20"/>
        <end position="224"/>
    </location>
</feature>
<dbReference type="Pfam" id="PF03009">
    <property type="entry name" value="GDPD"/>
    <property type="match status" value="1"/>
</dbReference>
<organism evidence="3 4">
    <name type="scientific">Sphingomicrobium lutaoense</name>
    <dbReference type="NCBI Taxonomy" id="515949"/>
    <lineage>
        <taxon>Bacteria</taxon>
        <taxon>Pseudomonadati</taxon>
        <taxon>Pseudomonadota</taxon>
        <taxon>Alphaproteobacteria</taxon>
        <taxon>Sphingomonadales</taxon>
        <taxon>Sphingomonadaceae</taxon>
        <taxon>Sphingomicrobium</taxon>
    </lineage>
</organism>
<gene>
    <name evidence="3" type="ORF">FHS50_001937</name>
</gene>
<dbReference type="AlphaFoldDB" id="A0A839Z5D3"/>
<dbReference type="Gene3D" id="3.20.20.190">
    <property type="entry name" value="Phosphatidylinositol (PI) phosphodiesterase"/>
    <property type="match status" value="1"/>
</dbReference>
<comment type="caution">
    <text evidence="3">The sequence shown here is derived from an EMBL/GenBank/DDBJ whole genome shotgun (WGS) entry which is preliminary data.</text>
</comment>